<dbReference type="Pfam" id="PF00583">
    <property type="entry name" value="Acetyltransf_1"/>
    <property type="match status" value="1"/>
</dbReference>
<keyword evidence="1" id="KW-0067">ATP-binding</keyword>
<dbReference type="Gene3D" id="3.40.50.261">
    <property type="entry name" value="Succinyl-CoA synthetase domains"/>
    <property type="match status" value="2"/>
</dbReference>
<dbReference type="Pfam" id="PF13607">
    <property type="entry name" value="Succ_CoA_lig"/>
    <property type="match status" value="1"/>
</dbReference>
<dbReference type="EMBL" id="BMDC01000001">
    <property type="protein sequence ID" value="GGH56723.1"/>
    <property type="molecule type" value="Genomic_DNA"/>
</dbReference>
<dbReference type="GO" id="GO:0016747">
    <property type="term" value="F:acyltransferase activity, transferring groups other than amino-acyl groups"/>
    <property type="evidence" value="ECO:0007669"/>
    <property type="project" value="InterPro"/>
</dbReference>
<keyword evidence="6" id="KW-1185">Reference proteome</keyword>
<reference evidence="5 6" key="1">
    <citation type="journal article" date="2014" name="Int. J. Syst. Evol. Microbiol.">
        <title>Complete genome sequence of Corynebacterium casei LMG S-19264T (=DSM 44701T), isolated from a smear-ripened cheese.</title>
        <authorList>
            <consortium name="US DOE Joint Genome Institute (JGI-PGF)"/>
            <person name="Walter F."/>
            <person name="Albersmeier A."/>
            <person name="Kalinowski J."/>
            <person name="Ruckert C."/>
        </authorList>
    </citation>
    <scope>NUCLEOTIDE SEQUENCE [LARGE SCALE GENOMIC DNA]</scope>
    <source>
        <strain evidence="5 6">CCM 8669</strain>
    </source>
</reference>
<dbReference type="GO" id="GO:0046872">
    <property type="term" value="F:metal ion binding"/>
    <property type="evidence" value="ECO:0007669"/>
    <property type="project" value="InterPro"/>
</dbReference>
<evidence type="ECO:0000259" key="4">
    <source>
        <dbReference type="PROSITE" id="PS51186"/>
    </source>
</evidence>
<dbReference type="SMART" id="SM00881">
    <property type="entry name" value="CoA_binding"/>
    <property type="match status" value="1"/>
</dbReference>
<dbReference type="SUPFAM" id="SSF52210">
    <property type="entry name" value="Succinyl-CoA synthetase domains"/>
    <property type="match status" value="2"/>
</dbReference>
<dbReference type="InterPro" id="IPR032875">
    <property type="entry name" value="Succ_CoA_lig_flav_dom"/>
</dbReference>
<evidence type="ECO:0000259" key="3">
    <source>
        <dbReference type="PROSITE" id="PS50975"/>
    </source>
</evidence>
<dbReference type="InterPro" id="IPR036291">
    <property type="entry name" value="NAD(P)-bd_dom_sf"/>
</dbReference>
<keyword evidence="1" id="KW-0547">Nucleotide-binding</keyword>
<feature type="domain" description="N-acetyltransferase" evidence="4">
    <location>
        <begin position="36"/>
        <end position="187"/>
    </location>
</feature>
<evidence type="ECO:0000313" key="5">
    <source>
        <dbReference type="EMBL" id="GGH56723.1"/>
    </source>
</evidence>
<evidence type="ECO:0000313" key="6">
    <source>
        <dbReference type="Proteomes" id="UP000600171"/>
    </source>
</evidence>
<dbReference type="Pfam" id="PF13549">
    <property type="entry name" value="ATP-grasp_5"/>
    <property type="match status" value="1"/>
</dbReference>
<dbReference type="RefSeq" id="WP_188358404.1">
    <property type="nucleotide sequence ID" value="NZ_BMDC01000001.1"/>
</dbReference>
<dbReference type="GO" id="GO:0005524">
    <property type="term" value="F:ATP binding"/>
    <property type="evidence" value="ECO:0007669"/>
    <property type="project" value="UniProtKB-UniRule"/>
</dbReference>
<protein>
    <submittedName>
        <fullName evidence="5">GNAT family N-acetyltransferase</fullName>
    </submittedName>
</protein>
<dbReference type="PANTHER" id="PTHR42793">
    <property type="entry name" value="COA BINDING DOMAIN CONTAINING PROTEIN"/>
    <property type="match status" value="1"/>
</dbReference>
<sequence length="917" mass="99537">MSATPDSGQSPTTDELPYIYPAHWEADVVLRDGATAHLRPILPSDREAYEAMYAGQSENSIYYRFFAPKPKLSEKELTRFITVDHIDRVAFVLYLGSEIIGIGRYDRGVDPTTGEVAFFISDRHHGRGIGSILLEHLAAAALERGIHRFTAEVLPQNRAMLNVFADAGYEVSREIEDGFVMLEFDIDPTDRSREVMESREHRAEAKSITELLAPERIAVVGESATWESAAQPMLTNLVEGDFSGTLFAFSLDSDQPAAATAEDYQVLDSLDDSSETIDLALVTVPIERVAEAVEVCGAAGVRGAVIYTRGFADDGARGRARQKALVRSARQYGMRIIGPASFGVLNNNPEIRLDATITHHDPKPGKLGLFSQSSAIGAVFSHTAVRKNIGVSSLVSAGNRADVSGNDLMQYWEDDPHTSVCALYLESIGNPRKFSRIARRLSRTKPVIVTKNSLTGVKLPPGHAVRTSIAPADALNSMFNQAGVISAESSEQVLEVGQLLVSAPLPAGRRLAVVSNAMALGQLIVDAAVERDIEVKLTENRLDLDEEGLKLLAEVVDSVLESTDVDALIGIFLTEGFTDPVTVAQILLESARRADKPVVAVFPGLMEYPAQIQGIYNDDAAGAESAVSGLPCFRSPVPAVNALASAMNYVEWREKEEGIFAVVSGVKPKDTAEFIASRMEEVSGEQLLALSQADTSHILAEYGIELLPSRVVESVEEAQAAAEELGGYPVVLKSTDEFLGRRLDLGAIRLNIEGPDQLAHEFEALKRTLTQYQKEEIALQKQVKAGQATILEAIEDPLLGPVVSFGMSGDSTALLEDWAHRIPPLTQRDIFKMVRSPKAAARLFGENNLAAVRVDLLEDLVARVALLKDNHPEIASIQLSPVIVTDEGLTVARAQMKLGNPKQRTDSARRTMSRSES</sequence>
<dbReference type="SUPFAM" id="SSF55729">
    <property type="entry name" value="Acyl-CoA N-acyltransferases (Nat)"/>
    <property type="match status" value="1"/>
</dbReference>
<dbReference type="InterPro" id="IPR003781">
    <property type="entry name" value="CoA-bd"/>
</dbReference>
<gene>
    <name evidence="5" type="ORF">GCM10007359_01120</name>
</gene>
<dbReference type="Gene3D" id="3.30.1490.20">
    <property type="entry name" value="ATP-grasp fold, A domain"/>
    <property type="match status" value="1"/>
</dbReference>
<feature type="compositionally biased region" description="Basic and acidic residues" evidence="2">
    <location>
        <begin position="903"/>
        <end position="917"/>
    </location>
</feature>
<dbReference type="SUPFAM" id="SSF51735">
    <property type="entry name" value="NAD(P)-binding Rossmann-fold domains"/>
    <property type="match status" value="1"/>
</dbReference>
<dbReference type="InterPro" id="IPR016181">
    <property type="entry name" value="Acyl_CoA_acyltransferase"/>
</dbReference>
<dbReference type="PROSITE" id="PS51186">
    <property type="entry name" value="GNAT"/>
    <property type="match status" value="1"/>
</dbReference>
<dbReference type="InterPro" id="IPR011761">
    <property type="entry name" value="ATP-grasp"/>
</dbReference>
<dbReference type="PROSITE" id="PS50975">
    <property type="entry name" value="ATP_GRASP"/>
    <property type="match status" value="1"/>
</dbReference>
<dbReference type="InterPro" id="IPR016102">
    <property type="entry name" value="Succinyl-CoA_synth-like"/>
</dbReference>
<accession>A0A917MPR1</accession>
<dbReference type="PANTHER" id="PTHR42793:SF1">
    <property type="entry name" value="PEPTIDYL-LYSINE N-ACETYLTRANSFERASE PATZ"/>
    <property type="match status" value="1"/>
</dbReference>
<dbReference type="InterPro" id="IPR000182">
    <property type="entry name" value="GNAT_dom"/>
</dbReference>
<dbReference type="SUPFAM" id="SSF56059">
    <property type="entry name" value="Glutathione synthetase ATP-binding domain-like"/>
    <property type="match status" value="1"/>
</dbReference>
<dbReference type="Gene3D" id="3.40.630.30">
    <property type="match status" value="1"/>
</dbReference>
<evidence type="ECO:0000256" key="2">
    <source>
        <dbReference type="SAM" id="MobiDB-lite"/>
    </source>
</evidence>
<feature type="region of interest" description="Disordered" evidence="2">
    <location>
        <begin position="898"/>
        <end position="917"/>
    </location>
</feature>
<dbReference type="Gene3D" id="3.40.50.720">
    <property type="entry name" value="NAD(P)-binding Rossmann-like Domain"/>
    <property type="match status" value="1"/>
</dbReference>
<dbReference type="AlphaFoldDB" id="A0A917MPR1"/>
<dbReference type="Proteomes" id="UP000600171">
    <property type="component" value="Unassembled WGS sequence"/>
</dbReference>
<dbReference type="Gene3D" id="3.30.470.20">
    <property type="entry name" value="ATP-grasp fold, B domain"/>
    <property type="match status" value="1"/>
</dbReference>
<organism evidence="5 6">
    <name type="scientific">Rothia aerolata</name>
    <dbReference type="NCBI Taxonomy" id="1812262"/>
    <lineage>
        <taxon>Bacteria</taxon>
        <taxon>Bacillati</taxon>
        <taxon>Actinomycetota</taxon>
        <taxon>Actinomycetes</taxon>
        <taxon>Micrococcales</taxon>
        <taxon>Micrococcaceae</taxon>
        <taxon>Rothia</taxon>
    </lineage>
</organism>
<evidence type="ECO:0000256" key="1">
    <source>
        <dbReference type="PROSITE-ProRule" id="PRU00409"/>
    </source>
</evidence>
<dbReference type="Pfam" id="PF13380">
    <property type="entry name" value="CoA_binding_2"/>
    <property type="match status" value="1"/>
</dbReference>
<dbReference type="InterPro" id="IPR013815">
    <property type="entry name" value="ATP_grasp_subdomain_1"/>
</dbReference>
<comment type="caution">
    <text evidence="5">The sequence shown here is derived from an EMBL/GenBank/DDBJ whole genome shotgun (WGS) entry which is preliminary data.</text>
</comment>
<proteinExistence type="predicted"/>
<feature type="domain" description="ATP-grasp" evidence="3">
    <location>
        <begin position="696"/>
        <end position="733"/>
    </location>
</feature>
<name>A0A917MPR1_9MICC</name>